<name>A0A1B7IRR3_9ENTR</name>
<dbReference type="RefSeq" id="WP_064558634.1">
    <property type="nucleotide sequence ID" value="NZ_LXER01000015.1"/>
</dbReference>
<keyword evidence="2" id="KW-0378">Hydrolase</keyword>
<dbReference type="InterPro" id="IPR023346">
    <property type="entry name" value="Lysozyme-like_dom_sf"/>
</dbReference>
<organism evidence="2 3">
    <name type="scientific">Buttiauxella brennerae ATCC 51605</name>
    <dbReference type="NCBI Taxonomy" id="1354251"/>
    <lineage>
        <taxon>Bacteria</taxon>
        <taxon>Pseudomonadati</taxon>
        <taxon>Pseudomonadota</taxon>
        <taxon>Gammaproteobacteria</taxon>
        <taxon>Enterobacterales</taxon>
        <taxon>Enterobacteriaceae</taxon>
        <taxon>Buttiauxella</taxon>
    </lineage>
</organism>
<dbReference type="Gene3D" id="1.10.530.10">
    <property type="match status" value="1"/>
</dbReference>
<proteinExistence type="predicted"/>
<reference evidence="2 3" key="1">
    <citation type="submission" date="2016-04" db="EMBL/GenBank/DDBJ databases">
        <title>ATOL: Assembling a taxonomically balanced genome-scale reconstruction of the evolutionary history of the Enterobacteriaceae.</title>
        <authorList>
            <person name="Plunkett G.III."/>
            <person name="Neeno-Eckwall E.C."/>
            <person name="Glasner J.D."/>
            <person name="Perna N.T."/>
        </authorList>
    </citation>
    <scope>NUCLEOTIDE SEQUENCE [LARGE SCALE GENOMIC DNA]</scope>
    <source>
        <strain evidence="2 3">ATCC 51605</strain>
    </source>
</reference>
<gene>
    <name evidence="2" type="ORF">M975_1595</name>
</gene>
<evidence type="ECO:0000259" key="1">
    <source>
        <dbReference type="Pfam" id="PF00182"/>
    </source>
</evidence>
<protein>
    <submittedName>
        <fullName evidence="2">Family 19 glycoside hydrolase</fullName>
        <ecNumber evidence="2">3.2.1.14</ecNumber>
    </submittedName>
</protein>
<feature type="domain" description="Glycoside hydrolase family 19 catalytic" evidence="1">
    <location>
        <begin position="48"/>
        <end position="157"/>
    </location>
</feature>
<dbReference type="EC" id="3.2.1.14" evidence="2"/>
<dbReference type="Proteomes" id="UP000078410">
    <property type="component" value="Unassembled WGS sequence"/>
</dbReference>
<dbReference type="InterPro" id="IPR000726">
    <property type="entry name" value="Glyco_hydro_19_cat"/>
</dbReference>
<dbReference type="InterPro" id="IPR052354">
    <property type="entry name" value="Cell_Wall_Dynamics_Protein"/>
</dbReference>
<dbReference type="Pfam" id="PF00182">
    <property type="entry name" value="Glyco_hydro_19"/>
    <property type="match status" value="1"/>
</dbReference>
<evidence type="ECO:0000313" key="2">
    <source>
        <dbReference type="EMBL" id="OAT32460.1"/>
    </source>
</evidence>
<dbReference type="GO" id="GO:0008843">
    <property type="term" value="F:endochitinase activity"/>
    <property type="evidence" value="ECO:0007669"/>
    <property type="project" value="UniProtKB-EC"/>
</dbReference>
<dbReference type="PATRIC" id="fig|1354251.4.peg.1648"/>
<comment type="caution">
    <text evidence="2">The sequence shown here is derived from an EMBL/GenBank/DDBJ whole genome shotgun (WGS) entry which is preliminary data.</text>
</comment>
<dbReference type="PANTHER" id="PTHR34408">
    <property type="entry name" value="FAMILY PROTEIN, PUTATIVE-RELATED"/>
    <property type="match status" value="1"/>
</dbReference>
<dbReference type="AlphaFoldDB" id="A0A1B7IRR3"/>
<dbReference type="SUPFAM" id="SSF53955">
    <property type="entry name" value="Lysozyme-like"/>
    <property type="match status" value="1"/>
</dbReference>
<dbReference type="OrthoDB" id="9798982at2"/>
<keyword evidence="2" id="KW-0326">Glycosidase</keyword>
<dbReference type="PANTHER" id="PTHR34408:SF1">
    <property type="entry name" value="GLYCOSYL HYDROLASE FAMILY 19 DOMAIN-CONTAINING PROTEIN HI_1415"/>
    <property type="match status" value="1"/>
</dbReference>
<dbReference type="EMBL" id="LXER01000015">
    <property type="protein sequence ID" value="OAT32460.1"/>
    <property type="molecule type" value="Genomic_DNA"/>
</dbReference>
<dbReference type="GO" id="GO:0006032">
    <property type="term" value="P:chitin catabolic process"/>
    <property type="evidence" value="ECO:0007669"/>
    <property type="project" value="InterPro"/>
</dbReference>
<sequence>MIEVTADMLWQIGRHYLHNESLLNSQHRNMHAIAPHFNHWFTVYSINTELRIAHFLAQACVETANFSAMTETPRNGGLEYDAGTKVGRALGNTNLGDGPKYIGRGLLDLTGRANYQTLSDEFKKLYVTKPEQVANNPYVAVKAACYYWDVRNVNKFADKDDIKNVTLKINGGLNGYSDRKTALRRAKNALGIE</sequence>
<evidence type="ECO:0000313" key="3">
    <source>
        <dbReference type="Proteomes" id="UP000078410"/>
    </source>
</evidence>
<dbReference type="GO" id="GO:0016998">
    <property type="term" value="P:cell wall macromolecule catabolic process"/>
    <property type="evidence" value="ECO:0007669"/>
    <property type="project" value="InterPro"/>
</dbReference>
<accession>A0A1B7IRR3</accession>
<keyword evidence="3" id="KW-1185">Reference proteome</keyword>